<dbReference type="PROSITE" id="PS00783">
    <property type="entry name" value="RIBOSOMAL_L13"/>
    <property type="match status" value="1"/>
</dbReference>
<dbReference type="EMBL" id="KN840455">
    <property type="protein sequence ID" value="KIP10361.1"/>
    <property type="molecule type" value="Genomic_DNA"/>
</dbReference>
<proteinExistence type="inferred from homology"/>
<evidence type="ECO:0000313" key="6">
    <source>
        <dbReference type="Proteomes" id="UP000053257"/>
    </source>
</evidence>
<dbReference type="GO" id="GO:0006412">
    <property type="term" value="P:translation"/>
    <property type="evidence" value="ECO:0007669"/>
    <property type="project" value="InterPro"/>
</dbReference>
<dbReference type="OrthoDB" id="274622at2759"/>
<dbReference type="HOGENOM" id="CLU_082184_1_2_1"/>
<dbReference type="InterPro" id="IPR023563">
    <property type="entry name" value="Ribosomal_uL13_CS"/>
</dbReference>
<dbReference type="GO" id="GO:0005762">
    <property type="term" value="C:mitochondrial large ribosomal subunit"/>
    <property type="evidence" value="ECO:0007669"/>
    <property type="project" value="TreeGrafter"/>
</dbReference>
<keyword evidence="2 4" id="KW-0689">Ribosomal protein</keyword>
<dbReference type="InterPro" id="IPR036899">
    <property type="entry name" value="Ribosomal_uL13_sf"/>
</dbReference>
<dbReference type="HAMAP" id="MF_01366">
    <property type="entry name" value="Ribosomal_uL13"/>
    <property type="match status" value="1"/>
</dbReference>
<dbReference type="AlphaFoldDB" id="A0A0C3S3Z9"/>
<keyword evidence="6" id="KW-1185">Reference proteome</keyword>
<keyword evidence="3 4" id="KW-0687">Ribonucleoprotein</keyword>
<evidence type="ECO:0000313" key="5">
    <source>
        <dbReference type="EMBL" id="KIP10361.1"/>
    </source>
</evidence>
<sequence length="160" mass="18314">MSQAVGNTVLAYARVWHHVDASDRVLGKLAERIALVLMGKHKPIFDPGSDCGDYVVVSNARNIKVSGKKDEQKLYRHHTMFPGGLHEISYRDMMAKKPDEIIRQAVSGMLPKNKLRERRLERLRIFEGEDIGAFKHNILKRWEDGTLRTAFVDPKQPKQP</sequence>
<dbReference type="STRING" id="745531.A0A0C3S3Z9"/>
<evidence type="ECO:0008006" key="7">
    <source>
        <dbReference type="Google" id="ProtNLM"/>
    </source>
</evidence>
<dbReference type="GO" id="GO:0003729">
    <property type="term" value="F:mRNA binding"/>
    <property type="evidence" value="ECO:0007669"/>
    <property type="project" value="TreeGrafter"/>
</dbReference>
<dbReference type="Pfam" id="PF00572">
    <property type="entry name" value="Ribosomal_L13"/>
    <property type="match status" value="1"/>
</dbReference>
<dbReference type="CDD" id="cd00392">
    <property type="entry name" value="Ribosomal_L13"/>
    <property type="match status" value="1"/>
</dbReference>
<organism evidence="5 6">
    <name type="scientific">Phlebiopsis gigantea (strain 11061_1 CR5-6)</name>
    <name type="common">White-rot fungus</name>
    <name type="synonym">Peniophora gigantea</name>
    <dbReference type="NCBI Taxonomy" id="745531"/>
    <lineage>
        <taxon>Eukaryota</taxon>
        <taxon>Fungi</taxon>
        <taxon>Dikarya</taxon>
        <taxon>Basidiomycota</taxon>
        <taxon>Agaricomycotina</taxon>
        <taxon>Agaricomycetes</taxon>
        <taxon>Polyporales</taxon>
        <taxon>Phanerochaetaceae</taxon>
        <taxon>Phlebiopsis</taxon>
    </lineage>
</organism>
<dbReference type="Gene3D" id="3.90.1180.10">
    <property type="entry name" value="Ribosomal protein L13"/>
    <property type="match status" value="1"/>
</dbReference>
<evidence type="ECO:0000256" key="1">
    <source>
        <dbReference type="ARBA" id="ARBA00006227"/>
    </source>
</evidence>
<dbReference type="SUPFAM" id="SSF52161">
    <property type="entry name" value="Ribosomal protein L13"/>
    <property type="match status" value="1"/>
</dbReference>
<dbReference type="PANTHER" id="PTHR11545">
    <property type="entry name" value="RIBOSOMAL PROTEIN L13"/>
    <property type="match status" value="1"/>
</dbReference>
<dbReference type="PANTHER" id="PTHR11545:SF2">
    <property type="entry name" value="LARGE RIBOSOMAL SUBUNIT PROTEIN UL13M"/>
    <property type="match status" value="1"/>
</dbReference>
<comment type="similarity">
    <text evidence="1 4">Belongs to the universal ribosomal protein uL13 family.</text>
</comment>
<reference evidence="5 6" key="1">
    <citation type="journal article" date="2014" name="PLoS Genet.">
        <title>Analysis of the Phlebiopsis gigantea genome, transcriptome and secretome provides insight into its pioneer colonization strategies of wood.</title>
        <authorList>
            <person name="Hori C."/>
            <person name="Ishida T."/>
            <person name="Igarashi K."/>
            <person name="Samejima M."/>
            <person name="Suzuki H."/>
            <person name="Master E."/>
            <person name="Ferreira P."/>
            <person name="Ruiz-Duenas F.J."/>
            <person name="Held B."/>
            <person name="Canessa P."/>
            <person name="Larrondo L.F."/>
            <person name="Schmoll M."/>
            <person name="Druzhinina I.S."/>
            <person name="Kubicek C.P."/>
            <person name="Gaskell J.A."/>
            <person name="Kersten P."/>
            <person name="St John F."/>
            <person name="Glasner J."/>
            <person name="Sabat G."/>
            <person name="Splinter BonDurant S."/>
            <person name="Syed K."/>
            <person name="Yadav J."/>
            <person name="Mgbeahuruike A.C."/>
            <person name="Kovalchuk A."/>
            <person name="Asiegbu F.O."/>
            <person name="Lackner G."/>
            <person name="Hoffmeister D."/>
            <person name="Rencoret J."/>
            <person name="Gutierrez A."/>
            <person name="Sun H."/>
            <person name="Lindquist E."/>
            <person name="Barry K."/>
            <person name="Riley R."/>
            <person name="Grigoriev I.V."/>
            <person name="Henrissat B."/>
            <person name="Kues U."/>
            <person name="Berka R.M."/>
            <person name="Martinez A.T."/>
            <person name="Covert S.F."/>
            <person name="Blanchette R.A."/>
            <person name="Cullen D."/>
        </authorList>
    </citation>
    <scope>NUCLEOTIDE SEQUENCE [LARGE SCALE GENOMIC DNA]</scope>
    <source>
        <strain evidence="5 6">11061_1 CR5-6</strain>
    </source>
</reference>
<dbReference type="GO" id="GO:0017148">
    <property type="term" value="P:negative regulation of translation"/>
    <property type="evidence" value="ECO:0007669"/>
    <property type="project" value="TreeGrafter"/>
</dbReference>
<name>A0A0C3S3Z9_PHLG1</name>
<evidence type="ECO:0000256" key="3">
    <source>
        <dbReference type="ARBA" id="ARBA00023274"/>
    </source>
</evidence>
<dbReference type="InterPro" id="IPR005823">
    <property type="entry name" value="Ribosomal_uL13_bac-type"/>
</dbReference>
<dbReference type="PIRSF" id="PIRSF002181">
    <property type="entry name" value="Ribosomal_L13"/>
    <property type="match status" value="1"/>
</dbReference>
<dbReference type="InterPro" id="IPR005822">
    <property type="entry name" value="Ribosomal_uL13"/>
</dbReference>
<protein>
    <recommendedName>
        <fullName evidence="7">Ribosomal protein L13</fullName>
    </recommendedName>
</protein>
<accession>A0A0C3S3Z9</accession>
<dbReference type="GO" id="GO:0003735">
    <property type="term" value="F:structural constituent of ribosome"/>
    <property type="evidence" value="ECO:0007669"/>
    <property type="project" value="InterPro"/>
</dbReference>
<evidence type="ECO:0000256" key="2">
    <source>
        <dbReference type="ARBA" id="ARBA00022980"/>
    </source>
</evidence>
<gene>
    <name evidence="5" type="ORF">PHLGIDRAFT_18316</name>
</gene>
<dbReference type="Proteomes" id="UP000053257">
    <property type="component" value="Unassembled WGS sequence"/>
</dbReference>
<evidence type="ECO:0000256" key="4">
    <source>
        <dbReference type="RuleBase" id="RU003877"/>
    </source>
</evidence>
<dbReference type="NCBIfam" id="TIGR01066">
    <property type="entry name" value="rplM_bact"/>
    <property type="match status" value="1"/>
</dbReference>